<evidence type="ECO:0000313" key="9">
    <source>
        <dbReference type="EMBL" id="SDM41712.1"/>
    </source>
</evidence>
<feature type="transmembrane region" description="Helical" evidence="6">
    <location>
        <begin position="355"/>
        <end position="376"/>
    </location>
</feature>
<dbReference type="PROSITE" id="PS51257">
    <property type="entry name" value="PROKAR_LIPOPROTEIN"/>
    <property type="match status" value="1"/>
</dbReference>
<comment type="subcellular location">
    <subcellularLocation>
        <location evidence="1">Cell membrane</location>
        <topology evidence="1">Multi-pass membrane protein</topology>
    </subcellularLocation>
</comment>
<feature type="transmembrane region" description="Helical" evidence="6">
    <location>
        <begin position="744"/>
        <end position="763"/>
    </location>
</feature>
<feature type="transmembrane region" description="Helical" evidence="6">
    <location>
        <begin position="692"/>
        <end position="717"/>
    </location>
</feature>
<dbReference type="Proteomes" id="UP000198510">
    <property type="component" value="Unassembled WGS sequence"/>
</dbReference>
<dbReference type="OrthoDB" id="5933722at2"/>
<dbReference type="Pfam" id="PF12704">
    <property type="entry name" value="MacB_PCD"/>
    <property type="match status" value="1"/>
</dbReference>
<feature type="transmembrane region" description="Helical" evidence="6">
    <location>
        <begin position="301"/>
        <end position="322"/>
    </location>
</feature>
<feature type="transmembrane region" description="Helical" evidence="6">
    <location>
        <begin position="21"/>
        <end position="41"/>
    </location>
</feature>
<evidence type="ECO:0000259" key="8">
    <source>
        <dbReference type="Pfam" id="PF12704"/>
    </source>
</evidence>
<protein>
    <submittedName>
        <fullName evidence="9">Putative ABC transport system permease protein</fullName>
    </submittedName>
</protein>
<accession>A0A1G9T241</accession>
<keyword evidence="4 6" id="KW-1133">Transmembrane helix</keyword>
<dbReference type="GO" id="GO:0022857">
    <property type="term" value="F:transmembrane transporter activity"/>
    <property type="evidence" value="ECO:0007669"/>
    <property type="project" value="TreeGrafter"/>
</dbReference>
<dbReference type="GO" id="GO:0005886">
    <property type="term" value="C:plasma membrane"/>
    <property type="evidence" value="ECO:0007669"/>
    <property type="project" value="UniProtKB-SubCell"/>
</dbReference>
<evidence type="ECO:0000259" key="7">
    <source>
        <dbReference type="Pfam" id="PF02687"/>
    </source>
</evidence>
<keyword evidence="3 6" id="KW-0812">Transmembrane</keyword>
<organism evidence="9 10">
    <name type="scientific">Catalinimonas alkaloidigena</name>
    <dbReference type="NCBI Taxonomy" id="1075417"/>
    <lineage>
        <taxon>Bacteria</taxon>
        <taxon>Pseudomonadati</taxon>
        <taxon>Bacteroidota</taxon>
        <taxon>Cytophagia</taxon>
        <taxon>Cytophagales</taxon>
        <taxon>Catalimonadaceae</taxon>
        <taxon>Catalinimonas</taxon>
    </lineage>
</organism>
<name>A0A1G9T241_9BACT</name>
<evidence type="ECO:0000313" key="10">
    <source>
        <dbReference type="Proteomes" id="UP000198510"/>
    </source>
</evidence>
<dbReference type="STRING" id="1075417.SAMN05421823_11364"/>
<sequence>MLRNYLITSFRNLLRHKSYTLINALGLAVGLACCLLIGLFIQDELGYDRQHAKADRIYRVTRDFLSPDGTVSLHLGHVAPPFGPLLEEDFAGVEHATRLLETSSLFSIPTQDGSAPRAFNEDDVFFAEENVFDVFTIPVVQGNPATALSEPATVMLSRSTAERYFGNADPIGQLLRADNQFDVRVTGVFEDFPRQSHLHPNLLISFKTLESDEVYGREGLRTNWGNNSFATYLLFQEGYPAMSLEAELPAFLDKHMGQTTNDPNYRPPSTWTHLYLQPLRAIHLHSQLDSEIEANGNIRNVYGLGLIALFLLAIAVINFTNLSTARSATRSKEVGVRKVVGATREHLRGQFLTEAVLLAVVSAGLALVLATLALPWLEQFTDKTLALSPLTNPTIWLLLGGGTLLTGLAAGFYPALVLAAFQPIRALKGKIDQSATGSAPLRKVLVVTQFAISILLVICTGVVYQQIHYVRSQALGFSKDQIVLLPYHDELNDAYLSFRQEALRNAGVQHVGRSSRTPSGRLLDSQGSQVRQGDSLISTSTVIKNLRVDHDFIPTYQMELAAGRNFSREVGTDDSLAFILNESAIRMIGWNDPQQAIDQEFVYGGQAGKIIGVVKDFHFESLHEPIVPLVMHMSRNYYNALSVKLTGGDLEAGVAHLEQTWHQFLPERPFEYHFLDENFDNLYRTEQAQGQLFLLFAGIAIFIACLGLFGLTAFSTARRLKEIGVRKVLGASVPGLVQLLSREMVGLVLVANLLAWPAAWYLMQRWLDNFAYRIDVPLWLFAAAGVLALLIALLTVGWQATRAATVNPVQVLRNE</sequence>
<dbReference type="RefSeq" id="WP_089687521.1">
    <property type="nucleotide sequence ID" value="NZ_FNFO01000013.1"/>
</dbReference>
<evidence type="ECO:0000256" key="3">
    <source>
        <dbReference type="ARBA" id="ARBA00022692"/>
    </source>
</evidence>
<dbReference type="EMBL" id="FNFO01000013">
    <property type="protein sequence ID" value="SDM41712.1"/>
    <property type="molecule type" value="Genomic_DNA"/>
</dbReference>
<keyword evidence="10" id="KW-1185">Reference proteome</keyword>
<feature type="transmembrane region" description="Helical" evidence="6">
    <location>
        <begin position="396"/>
        <end position="421"/>
    </location>
</feature>
<keyword evidence="5 6" id="KW-0472">Membrane</keyword>
<evidence type="ECO:0000256" key="2">
    <source>
        <dbReference type="ARBA" id="ARBA00022475"/>
    </source>
</evidence>
<evidence type="ECO:0000256" key="1">
    <source>
        <dbReference type="ARBA" id="ARBA00004651"/>
    </source>
</evidence>
<evidence type="ECO:0000256" key="5">
    <source>
        <dbReference type="ARBA" id="ARBA00023136"/>
    </source>
</evidence>
<dbReference type="InterPro" id="IPR003838">
    <property type="entry name" value="ABC3_permease_C"/>
</dbReference>
<dbReference type="AlphaFoldDB" id="A0A1G9T241"/>
<dbReference type="PANTHER" id="PTHR30572">
    <property type="entry name" value="MEMBRANE COMPONENT OF TRANSPORTER-RELATED"/>
    <property type="match status" value="1"/>
</dbReference>
<feature type="domain" description="MacB-like periplasmic core" evidence="8">
    <location>
        <begin position="20"/>
        <end position="213"/>
    </location>
</feature>
<gene>
    <name evidence="9" type="ORF">SAMN05421823_11364</name>
</gene>
<feature type="transmembrane region" description="Helical" evidence="6">
    <location>
        <begin position="778"/>
        <end position="798"/>
    </location>
</feature>
<dbReference type="InterPro" id="IPR025857">
    <property type="entry name" value="MacB_PCD"/>
</dbReference>
<feature type="domain" description="ABC3 transporter permease C-terminal" evidence="7">
    <location>
        <begin position="306"/>
        <end position="421"/>
    </location>
</feature>
<feature type="domain" description="ABC3 transporter permease C-terminal" evidence="7">
    <location>
        <begin position="695"/>
        <end position="808"/>
    </location>
</feature>
<evidence type="ECO:0000256" key="4">
    <source>
        <dbReference type="ARBA" id="ARBA00022989"/>
    </source>
</evidence>
<dbReference type="Pfam" id="PF02687">
    <property type="entry name" value="FtsX"/>
    <property type="match status" value="2"/>
</dbReference>
<reference evidence="9 10" key="1">
    <citation type="submission" date="2016-10" db="EMBL/GenBank/DDBJ databases">
        <authorList>
            <person name="de Groot N.N."/>
        </authorList>
    </citation>
    <scope>NUCLEOTIDE SEQUENCE [LARGE SCALE GENOMIC DNA]</scope>
    <source>
        <strain evidence="9 10">DSM 25186</strain>
    </source>
</reference>
<proteinExistence type="predicted"/>
<keyword evidence="2" id="KW-1003">Cell membrane</keyword>
<dbReference type="InterPro" id="IPR050250">
    <property type="entry name" value="Macrolide_Exporter_MacB"/>
</dbReference>
<evidence type="ECO:0000256" key="6">
    <source>
        <dbReference type="SAM" id="Phobius"/>
    </source>
</evidence>
<dbReference type="PANTHER" id="PTHR30572:SF18">
    <property type="entry name" value="ABC-TYPE MACROLIDE FAMILY EXPORT SYSTEM PERMEASE COMPONENT 2"/>
    <property type="match status" value="1"/>
</dbReference>